<evidence type="ECO:0000256" key="2">
    <source>
        <dbReference type="ARBA" id="ARBA00022771"/>
    </source>
</evidence>
<dbReference type="SMART" id="SM00154">
    <property type="entry name" value="ZnF_AN1"/>
    <property type="match status" value="2"/>
</dbReference>
<evidence type="ECO:0000256" key="1">
    <source>
        <dbReference type="ARBA" id="ARBA00022723"/>
    </source>
</evidence>
<evidence type="ECO:0000256" key="3">
    <source>
        <dbReference type="ARBA" id="ARBA00022833"/>
    </source>
</evidence>
<accession>Q0C875</accession>
<evidence type="ECO:0000259" key="6">
    <source>
        <dbReference type="PROSITE" id="PS51039"/>
    </source>
</evidence>
<feature type="domain" description="AN1-type" evidence="6">
    <location>
        <begin position="18"/>
        <end position="66"/>
    </location>
</feature>
<protein>
    <submittedName>
        <fullName evidence="7">Thymidylate synthase</fullName>
    </submittedName>
</protein>
<dbReference type="eggNOG" id="KOG3183">
    <property type="taxonomic scope" value="Eukaryota"/>
</dbReference>
<evidence type="ECO:0000256" key="5">
    <source>
        <dbReference type="SAM" id="MobiDB-lite"/>
    </source>
</evidence>
<dbReference type="SUPFAM" id="SSF118310">
    <property type="entry name" value="AN1-like Zinc finger"/>
    <property type="match status" value="2"/>
</dbReference>
<dbReference type="PANTHER" id="PTHR14677">
    <property type="entry name" value="ARSENITE INDUCUBLE RNA ASSOCIATED PROTEIN AIP-1-RELATED"/>
    <property type="match status" value="1"/>
</dbReference>
<keyword evidence="3" id="KW-0862">Zinc</keyword>
<dbReference type="Proteomes" id="UP000007963">
    <property type="component" value="Unassembled WGS sequence"/>
</dbReference>
<dbReference type="InterPro" id="IPR035896">
    <property type="entry name" value="AN1-like_Znf"/>
</dbReference>
<sequence>MPSNESFTQMPMADKDLESIGRHCQFEYCHQLDFLPFRCESCRGTFCLDHRTETAHRCPRAGEWARRRSPNASSTSSSSATQKPTIYNSDQCAHLHCKTLINTLTDPGVRCPDCRAQYCLKHRLPEEHDCAKVAAARRAGTGAGATPNETIRSMFARVRTWGKDKSQGISAAATAAAAAKPKAKTKSGSVVQLNAMKKAAKGDAGVPADQRLYVHVVGTAETTGSAKEPPAGDFWFDARWKVGRVLDDAARRLRVENVNNRAGEEERLRVFHVESGEFLEFSETVGGGKSYGNAYINVGCLHAHVHFDRLVRLVVEHLEFLRLPPVDHAAAAVVALDAQLWEFCWHAIKLLLQGLDVVAVDMGVAHGVDERARVEVGGVGEHVREEGVGGDVEGEAEGGIDRPLVHQTRKRPLLVGAVGERDVELGEHVARGQGHLGQVGRVPSGEDDAAVEGGLLQLAHDVGQLVDALTRVVGVGVDVLSAKVAPLEPVDGAQVANFAVRQAHLVEELAAAVAVPDLDALVRQRLRGRAARDEPEKLGDDAAEEDALGGEEGEDGDDGAVFTALGEGEAELRGSKDGFCSGAGAISAVFAFGHDGAD</sequence>
<feature type="domain" description="AN1-type" evidence="6">
    <location>
        <begin position="86"/>
        <end position="138"/>
    </location>
</feature>
<dbReference type="EMBL" id="CH476609">
    <property type="protein sequence ID" value="EAU29558.1"/>
    <property type="molecule type" value="Genomic_DNA"/>
</dbReference>
<dbReference type="GO" id="GO:0005737">
    <property type="term" value="C:cytoplasm"/>
    <property type="evidence" value="ECO:0007669"/>
    <property type="project" value="TreeGrafter"/>
</dbReference>
<dbReference type="STRING" id="341663.Q0C875"/>
<dbReference type="Pfam" id="PF01428">
    <property type="entry name" value="zf-AN1"/>
    <property type="match status" value="2"/>
</dbReference>
<evidence type="ECO:0000313" key="7">
    <source>
        <dbReference type="EMBL" id="EAU29558.1"/>
    </source>
</evidence>
<feature type="region of interest" description="Disordered" evidence="5">
    <location>
        <begin position="59"/>
        <end position="83"/>
    </location>
</feature>
<keyword evidence="1" id="KW-0479">Metal-binding</keyword>
<dbReference type="HOGENOM" id="CLU_456315_0_0_1"/>
<dbReference type="InterPro" id="IPR057358">
    <property type="entry name" value="UBL_ZFAND1-like"/>
</dbReference>
<dbReference type="OrthoDB" id="431929at2759"/>
<dbReference type="InterPro" id="IPR000058">
    <property type="entry name" value="Znf_AN1"/>
</dbReference>
<feature type="compositionally biased region" description="Acidic residues" evidence="5">
    <location>
        <begin position="541"/>
        <end position="558"/>
    </location>
</feature>
<evidence type="ECO:0000313" key="8">
    <source>
        <dbReference type="Proteomes" id="UP000007963"/>
    </source>
</evidence>
<organism evidence="7 8">
    <name type="scientific">Aspergillus terreus (strain NIH 2624 / FGSC A1156)</name>
    <dbReference type="NCBI Taxonomy" id="341663"/>
    <lineage>
        <taxon>Eukaryota</taxon>
        <taxon>Fungi</taxon>
        <taxon>Dikarya</taxon>
        <taxon>Ascomycota</taxon>
        <taxon>Pezizomycotina</taxon>
        <taxon>Eurotiomycetes</taxon>
        <taxon>Eurotiomycetidae</taxon>
        <taxon>Eurotiales</taxon>
        <taxon>Aspergillaceae</taxon>
        <taxon>Aspergillus</taxon>
        <taxon>Aspergillus subgen. Circumdati</taxon>
    </lineage>
</organism>
<keyword evidence="2 4" id="KW-0863">Zinc-finger</keyword>
<reference evidence="8" key="1">
    <citation type="submission" date="2005-09" db="EMBL/GenBank/DDBJ databases">
        <title>Annotation of the Aspergillus terreus NIH2624 genome.</title>
        <authorList>
            <person name="Birren B.W."/>
            <person name="Lander E.S."/>
            <person name="Galagan J.E."/>
            <person name="Nusbaum C."/>
            <person name="Devon K."/>
            <person name="Henn M."/>
            <person name="Ma L.-J."/>
            <person name="Jaffe D.B."/>
            <person name="Butler J."/>
            <person name="Alvarez P."/>
            <person name="Gnerre S."/>
            <person name="Grabherr M."/>
            <person name="Kleber M."/>
            <person name="Mauceli E.W."/>
            <person name="Brockman W."/>
            <person name="Rounsley S."/>
            <person name="Young S.K."/>
            <person name="LaButti K."/>
            <person name="Pushparaj V."/>
            <person name="DeCaprio D."/>
            <person name="Crawford M."/>
            <person name="Koehrsen M."/>
            <person name="Engels R."/>
            <person name="Montgomery P."/>
            <person name="Pearson M."/>
            <person name="Howarth C."/>
            <person name="Larson L."/>
            <person name="Luoma S."/>
            <person name="White J."/>
            <person name="Alvarado L."/>
            <person name="Kodira C.D."/>
            <person name="Zeng Q."/>
            <person name="Oleary S."/>
            <person name="Yandava C."/>
            <person name="Denning D.W."/>
            <person name="Nierman W.C."/>
            <person name="Milne T."/>
            <person name="Madden K."/>
        </authorList>
    </citation>
    <scope>NUCLEOTIDE SEQUENCE [LARGE SCALE GENOMIC DNA]</scope>
    <source>
        <strain evidence="8">NIH 2624 / FGSC A1156</strain>
    </source>
</reference>
<dbReference type="PROSITE" id="PS51039">
    <property type="entry name" value="ZF_AN1"/>
    <property type="match status" value="2"/>
</dbReference>
<evidence type="ECO:0000256" key="4">
    <source>
        <dbReference type="PROSITE-ProRule" id="PRU00449"/>
    </source>
</evidence>
<dbReference type="AlphaFoldDB" id="Q0C875"/>
<feature type="compositionally biased region" description="Basic and acidic residues" evidence="5">
    <location>
        <begin position="530"/>
        <end position="540"/>
    </location>
</feature>
<dbReference type="Pfam" id="PF25327">
    <property type="entry name" value="UBL_ZFAND1"/>
    <property type="match status" value="1"/>
</dbReference>
<proteinExistence type="predicted"/>
<dbReference type="GeneID" id="4319499"/>
<feature type="region of interest" description="Disordered" evidence="5">
    <location>
        <begin position="529"/>
        <end position="561"/>
    </location>
</feature>
<feature type="compositionally biased region" description="Low complexity" evidence="5">
    <location>
        <begin position="70"/>
        <end position="80"/>
    </location>
</feature>
<dbReference type="GO" id="GO:0008270">
    <property type="term" value="F:zinc ion binding"/>
    <property type="evidence" value="ECO:0007669"/>
    <property type="project" value="UniProtKB-KW"/>
</dbReference>
<dbReference type="VEuPathDB" id="FungiDB:ATEG_10109"/>
<dbReference type="PANTHER" id="PTHR14677:SF40">
    <property type="entry name" value="CDC48-ASSOCIATED UBIQUITIN-LIKE_ZINC FINGER PROTEIN 1"/>
    <property type="match status" value="1"/>
</dbReference>
<dbReference type="Gene3D" id="4.10.1110.10">
    <property type="entry name" value="AN1-like Zinc finger"/>
    <property type="match status" value="2"/>
</dbReference>
<name>Q0C875_ASPTN</name>
<gene>
    <name evidence="7" type="ORF">ATEG_10109</name>
</gene>
<dbReference type="RefSeq" id="XP_001209411.1">
    <property type="nucleotide sequence ID" value="XM_001209411.1"/>
</dbReference>